<sequence length="585" mass="65596">MDAQEALQRLDAHITDIGIDIAQLNDMMLLDEDIDARIASLDASRARLVAMRSSTALSSRSIQRYAFICAISRIPTEYADFGEELPDNDGDASPATAEEVARALVALDLHNRSATSFVNRVAAILTRGPELSMNIPLAPGEMLPAALHTLNQGALWACLLGGGANPDLEDRMRNQYQEERLDESETHDVRKALTPEAKCLWFLCKKFFFSLSIANKDGECYQWKDEEFEFCYLYRMYMGRLFVFDSEFADPSFTRARIPRALEVYSHQNSHIARTLKGLWGWGEIRVGQLGFKSERYEYIIPTCLTFPACPKVAKLEASLPPWEKHAIVTDMSMKGNCTFILTPVGTVMAGDIDWFTGRKGRAYVGPIEEENKHLFHPVAVPAGFVPDHIMHLQGPRPLHSGTVILSMGDRQMISGSNMYGQLGLGHKNEMSGFVNLPFRVDQIMTEACGFNVFLSGHQLLFAGEVPHHIAHLGLLPQFSKDDICLTPTPLRFPERVKGFFASNQYLIWVTEGQTHFQLGWGYSTSVIPFEAAAFLESILGVFFCDASGQWSWDDALYGSGKLDEMNLFKGHFRQFRIHTTDVDP</sequence>
<keyword evidence="2" id="KW-1185">Reference proteome</keyword>
<evidence type="ECO:0000313" key="2">
    <source>
        <dbReference type="Proteomes" id="UP000717585"/>
    </source>
</evidence>
<reference evidence="1" key="1">
    <citation type="submission" date="2021-05" db="EMBL/GenBank/DDBJ databases">
        <title>A free-living protist that lacks canonical eukaryotic 1 DNA replication and segregation systems.</title>
        <authorList>
            <person name="Salas-Leiva D.E."/>
            <person name="Tromer E.C."/>
            <person name="Curtis B.A."/>
            <person name="Jerlstrom-Hultqvist J."/>
            <person name="Kolisko M."/>
            <person name="Yi Z."/>
            <person name="Salas-Leiva J.S."/>
            <person name="Gallot-Lavallee L."/>
            <person name="Kops G.J.P.L."/>
            <person name="Archibald J.M."/>
            <person name="Simpson A.G.B."/>
            <person name="Roger A.J."/>
        </authorList>
    </citation>
    <scope>NUCLEOTIDE SEQUENCE</scope>
    <source>
        <strain evidence="1">BICM</strain>
    </source>
</reference>
<dbReference type="EMBL" id="JAHDYR010000007">
    <property type="protein sequence ID" value="KAG9396202.1"/>
    <property type="molecule type" value="Genomic_DNA"/>
</dbReference>
<name>A0A8J6E5R8_9EUKA</name>
<gene>
    <name evidence="1" type="ORF">J8273_2554</name>
</gene>
<protein>
    <submittedName>
        <fullName evidence="1">ATPase AAA</fullName>
    </submittedName>
</protein>
<dbReference type="Proteomes" id="UP000717585">
    <property type="component" value="Unassembled WGS sequence"/>
</dbReference>
<organism evidence="1 2">
    <name type="scientific">Carpediemonas membranifera</name>
    <dbReference type="NCBI Taxonomy" id="201153"/>
    <lineage>
        <taxon>Eukaryota</taxon>
        <taxon>Metamonada</taxon>
        <taxon>Carpediemonas-like organisms</taxon>
        <taxon>Carpediemonas</taxon>
    </lineage>
</organism>
<accession>A0A8J6E5R8</accession>
<dbReference type="InterPro" id="IPR009091">
    <property type="entry name" value="RCC1/BLIP-II"/>
</dbReference>
<proteinExistence type="predicted"/>
<dbReference type="AlphaFoldDB" id="A0A8J6E5R8"/>
<dbReference type="Gene3D" id="2.130.10.30">
    <property type="entry name" value="Regulator of chromosome condensation 1/beta-lactamase-inhibitor protein II"/>
    <property type="match status" value="1"/>
</dbReference>
<comment type="caution">
    <text evidence="1">The sequence shown here is derived from an EMBL/GenBank/DDBJ whole genome shotgun (WGS) entry which is preliminary data.</text>
</comment>
<evidence type="ECO:0000313" key="1">
    <source>
        <dbReference type="EMBL" id="KAG9396202.1"/>
    </source>
</evidence>
<dbReference type="SUPFAM" id="SSF50985">
    <property type="entry name" value="RCC1/BLIP-II"/>
    <property type="match status" value="1"/>
</dbReference>